<evidence type="ECO:0000313" key="5">
    <source>
        <dbReference type="Proteomes" id="UP001642484"/>
    </source>
</evidence>
<feature type="compositionally biased region" description="Basic and acidic residues" evidence="1">
    <location>
        <begin position="197"/>
        <end position="233"/>
    </location>
</feature>
<feature type="domain" description="AB hydrolase-1" evidence="3">
    <location>
        <begin position="366"/>
        <end position="660"/>
    </location>
</feature>
<dbReference type="PRINTS" id="PR00412">
    <property type="entry name" value="EPOXHYDRLASE"/>
</dbReference>
<sequence length="680" mass="76528">MIFLLCLVEVLLLAVAKDDKGGWEESVNDEGKRVQTLKIEAPSMTEEDQYGYNMPDRYKCDSCRAVVHHLHEALNKQQPKSRRLKSWEYTDLFEETCRSAFEGYGIKLVNGENVLSGPGLKDNVELQPGMGAIQMGGENWKKRLAEECRKLVFEQVGEEDFYDFLYGKWKDGEQIDIRDYCTKEAHYCKAAKLGPEPPKESKEEKKPKKERGKAERKPKEKKEKPKPAADKASDKLTLEARWWWLLGSMSSPPLRPCSDFMQKLASKNGVKQEEYVAPRSEREWEKLLVSALFFGSLFKVTFVSSPFRPTRDRTRLDALPESGGATLEAEGIPKTNPQGIQNQIWQWRGQRIRYQSIGEENDGPSVLLVHGLFVNADHWRQNMPALAKAGFRVFSIDLLGYGYSSKPDPYGEEARAINGEKGRRLGSPKANLGTAWGGERRDVEVPLEHPLGSVYNFYTWSEEIRDFAREIIQAGPKGVALVANSIGSISGLQAALDEQDLFSGLMILNPNFRELHVAEQPPLINPLVSAIQGWLRDNGQPLFDFLAKPDTVKQILKEPYHDPETVTDELVDVLLTPLLIKGSATVVFDTLSYSAGPLPEQLLADPGLSKLPVWVCLGEKDPWTPLDRVRALDQYPPVQRVDVLPGIGHCPHDESPEIVNPLLIDFLKSVHQKQLEASMA</sequence>
<dbReference type="PANTHER" id="PTHR46438:SF12">
    <property type="entry name" value="ALPHA_BETA-HYDROLASES SUPERFAMILY PROTEIN"/>
    <property type="match status" value="1"/>
</dbReference>
<reference evidence="4 5" key="1">
    <citation type="submission" date="2024-02" db="EMBL/GenBank/DDBJ databases">
        <authorList>
            <person name="Chen Y."/>
            <person name="Shah S."/>
            <person name="Dougan E. K."/>
            <person name="Thang M."/>
            <person name="Chan C."/>
        </authorList>
    </citation>
    <scope>NUCLEOTIDE SEQUENCE [LARGE SCALE GENOMIC DNA]</scope>
</reference>
<dbReference type="Gene3D" id="3.40.50.1820">
    <property type="entry name" value="alpha/beta hydrolase"/>
    <property type="match status" value="1"/>
</dbReference>
<dbReference type="InterPro" id="IPR000639">
    <property type="entry name" value="Epox_hydrolase-like"/>
</dbReference>
<feature type="signal peptide" evidence="2">
    <location>
        <begin position="1"/>
        <end position="16"/>
    </location>
</feature>
<gene>
    <name evidence="4" type="ORF">CCMP2556_LOCUS29123</name>
</gene>
<dbReference type="EMBL" id="CAXAMN010021385">
    <property type="protein sequence ID" value="CAK9059091.1"/>
    <property type="molecule type" value="Genomic_DNA"/>
</dbReference>
<comment type="caution">
    <text evidence="4">The sequence shown here is derived from an EMBL/GenBank/DDBJ whole genome shotgun (WGS) entry which is preliminary data.</text>
</comment>
<evidence type="ECO:0000313" key="4">
    <source>
        <dbReference type="EMBL" id="CAK9059091.1"/>
    </source>
</evidence>
<dbReference type="Pfam" id="PF12697">
    <property type="entry name" value="Abhydrolase_6"/>
    <property type="match status" value="1"/>
</dbReference>
<evidence type="ECO:0000256" key="1">
    <source>
        <dbReference type="SAM" id="MobiDB-lite"/>
    </source>
</evidence>
<keyword evidence="2" id="KW-0732">Signal</keyword>
<dbReference type="Proteomes" id="UP001642484">
    <property type="component" value="Unassembled WGS sequence"/>
</dbReference>
<dbReference type="InterPro" id="IPR029058">
    <property type="entry name" value="AB_hydrolase_fold"/>
</dbReference>
<organism evidence="4 5">
    <name type="scientific">Durusdinium trenchii</name>
    <dbReference type="NCBI Taxonomy" id="1381693"/>
    <lineage>
        <taxon>Eukaryota</taxon>
        <taxon>Sar</taxon>
        <taxon>Alveolata</taxon>
        <taxon>Dinophyceae</taxon>
        <taxon>Suessiales</taxon>
        <taxon>Symbiodiniaceae</taxon>
        <taxon>Durusdinium</taxon>
    </lineage>
</organism>
<feature type="chain" id="PRO_5046890595" description="AB hydrolase-1 domain-containing protein" evidence="2">
    <location>
        <begin position="17"/>
        <end position="680"/>
    </location>
</feature>
<evidence type="ECO:0000256" key="2">
    <source>
        <dbReference type="SAM" id="SignalP"/>
    </source>
</evidence>
<dbReference type="InterPro" id="IPR000073">
    <property type="entry name" value="AB_hydrolase_1"/>
</dbReference>
<keyword evidence="5" id="KW-1185">Reference proteome</keyword>
<dbReference type="SUPFAM" id="SSF53474">
    <property type="entry name" value="alpha/beta-Hydrolases"/>
    <property type="match status" value="1"/>
</dbReference>
<evidence type="ECO:0000259" key="3">
    <source>
        <dbReference type="Pfam" id="PF12697"/>
    </source>
</evidence>
<protein>
    <recommendedName>
        <fullName evidence="3">AB hydrolase-1 domain-containing protein</fullName>
    </recommendedName>
</protein>
<feature type="region of interest" description="Disordered" evidence="1">
    <location>
        <begin position="192"/>
        <end position="233"/>
    </location>
</feature>
<accession>A0ABP0N666</accession>
<name>A0ABP0N666_9DINO</name>
<proteinExistence type="predicted"/>
<dbReference type="PANTHER" id="PTHR46438">
    <property type="entry name" value="ALPHA/BETA-HYDROLASES SUPERFAMILY PROTEIN"/>
    <property type="match status" value="1"/>
</dbReference>